<gene>
    <name evidence="4" type="ORF">ACFSJC_03790</name>
</gene>
<evidence type="ECO:0000259" key="3">
    <source>
        <dbReference type="PROSITE" id="PS50966"/>
    </source>
</evidence>
<accession>A0ABW4Y5G8</accession>
<organism evidence="4 5">
    <name type="scientific">Thiorhodococcus fuscus</name>
    <dbReference type="NCBI Taxonomy" id="527200"/>
    <lineage>
        <taxon>Bacteria</taxon>
        <taxon>Pseudomonadati</taxon>
        <taxon>Pseudomonadota</taxon>
        <taxon>Gammaproteobacteria</taxon>
        <taxon>Chromatiales</taxon>
        <taxon>Chromatiaceae</taxon>
        <taxon>Thiorhodococcus</taxon>
    </lineage>
</organism>
<dbReference type="InterPro" id="IPR007527">
    <property type="entry name" value="Znf_SWIM"/>
</dbReference>
<dbReference type="PROSITE" id="PS50966">
    <property type="entry name" value="ZF_SWIM"/>
    <property type="match status" value="1"/>
</dbReference>
<comment type="caution">
    <text evidence="4">The sequence shown here is derived from an EMBL/GenBank/DDBJ whole genome shotgun (WGS) entry which is preliminary data.</text>
</comment>
<dbReference type="Pfam" id="PF04434">
    <property type="entry name" value="SWIM"/>
    <property type="match status" value="1"/>
</dbReference>
<protein>
    <submittedName>
        <fullName evidence="4">SWIM zinc finger family protein</fullName>
    </submittedName>
</protein>
<evidence type="ECO:0000313" key="5">
    <source>
        <dbReference type="Proteomes" id="UP001597337"/>
    </source>
</evidence>
<evidence type="ECO:0000256" key="1">
    <source>
        <dbReference type="PROSITE-ProRule" id="PRU00325"/>
    </source>
</evidence>
<reference evidence="5" key="1">
    <citation type="journal article" date="2019" name="Int. J. Syst. Evol. Microbiol.">
        <title>The Global Catalogue of Microorganisms (GCM) 10K type strain sequencing project: providing services to taxonomists for standard genome sequencing and annotation.</title>
        <authorList>
            <consortium name="The Broad Institute Genomics Platform"/>
            <consortium name="The Broad Institute Genome Sequencing Center for Infectious Disease"/>
            <person name="Wu L."/>
            <person name="Ma J."/>
        </authorList>
    </citation>
    <scope>NUCLEOTIDE SEQUENCE [LARGE SCALE GENOMIC DNA]</scope>
    <source>
        <strain evidence="5">KACC 12597</strain>
    </source>
</reference>
<sequence length="552" mass="63893">MEFSYAYRGSSSVQGGADRTDMSFAPDTKREPTFFRGELAKSLPFREAISALHDVVVSDLRFQPKDRTAYMEWLATQDELDWAHVLQQRGTLGQQIETLRHELDGLRRTSSERMAPFYRARKRYFDYLYRTDMDYWYVLDPVITVHPDELFFECFSQDESTYGKLGASYEVFTSLGERACGTTNVDYSQALYDEFQKIRSYKTTWLEVDPSGFEVETTDEDSYKEVKIDLPDSWVRGFLQVSSAMSLPAITFELHPMDIHNFCFVLRRHKELHGPRSMRYVLTPGQPVKVIFEPWNIEVICARSIYQGDTAEEVRVWGRRRIHILERLVPVAKRFVVHLLGSGLPAFYVADLGDMSFTLGLSGWTANDWSSAGNFDLMAPRTDVDDLTKRRVFDALKENWYEAPESLARRLQLDRSIVLGALSAYTQAGRAIFDIDKGVYRVRELSREPLPMDRLRFVSPREEAATRLVEAHRVSVRRNAAPDQCLELTGTVKDGSHVHQAMLLLDADRRMIQARCSCNFYQQNKLFQGPCEHILALRMAKSEKRSFWNRFR</sequence>
<dbReference type="RefSeq" id="WP_386023445.1">
    <property type="nucleotide sequence ID" value="NZ_JBHUHX010000007.1"/>
</dbReference>
<evidence type="ECO:0000313" key="4">
    <source>
        <dbReference type="EMBL" id="MFD2110960.1"/>
    </source>
</evidence>
<feature type="domain" description="SWIM-type" evidence="3">
    <location>
        <begin position="501"/>
        <end position="542"/>
    </location>
</feature>
<name>A0ABW4Y5G8_9GAMM</name>
<feature type="region of interest" description="Disordered" evidence="2">
    <location>
        <begin position="1"/>
        <end position="25"/>
    </location>
</feature>
<evidence type="ECO:0000256" key="2">
    <source>
        <dbReference type="SAM" id="MobiDB-lite"/>
    </source>
</evidence>
<proteinExistence type="predicted"/>
<keyword evidence="1" id="KW-0479">Metal-binding</keyword>
<dbReference type="EMBL" id="JBHUHX010000007">
    <property type="protein sequence ID" value="MFD2110960.1"/>
    <property type="molecule type" value="Genomic_DNA"/>
</dbReference>
<keyword evidence="1" id="KW-0862">Zinc</keyword>
<keyword evidence="5" id="KW-1185">Reference proteome</keyword>
<keyword evidence="1" id="KW-0863">Zinc-finger</keyword>
<dbReference type="Proteomes" id="UP001597337">
    <property type="component" value="Unassembled WGS sequence"/>
</dbReference>